<comment type="caution">
    <text evidence="1">The sequence shown here is derived from an EMBL/GenBank/DDBJ whole genome shotgun (WGS) entry which is preliminary data.</text>
</comment>
<organism evidence="1 2">
    <name type="scientific">Ensete ventricosum</name>
    <name type="common">Abyssinian banana</name>
    <name type="synonym">Musa ensete</name>
    <dbReference type="NCBI Taxonomy" id="4639"/>
    <lineage>
        <taxon>Eukaryota</taxon>
        <taxon>Viridiplantae</taxon>
        <taxon>Streptophyta</taxon>
        <taxon>Embryophyta</taxon>
        <taxon>Tracheophyta</taxon>
        <taxon>Spermatophyta</taxon>
        <taxon>Magnoliopsida</taxon>
        <taxon>Liliopsida</taxon>
        <taxon>Zingiberales</taxon>
        <taxon>Musaceae</taxon>
        <taxon>Ensete</taxon>
    </lineage>
</organism>
<reference evidence="1 2" key="1">
    <citation type="journal article" date="2014" name="Agronomy (Basel)">
        <title>A Draft Genome Sequence for Ensete ventricosum, the Drought-Tolerant Tree Against Hunger.</title>
        <authorList>
            <person name="Harrison J."/>
            <person name="Moore K.A."/>
            <person name="Paszkiewicz K."/>
            <person name="Jones T."/>
            <person name="Grant M."/>
            <person name="Ambacheew D."/>
            <person name="Muzemil S."/>
            <person name="Studholme D.J."/>
        </authorList>
    </citation>
    <scope>NUCLEOTIDE SEQUENCE [LARGE SCALE GENOMIC DNA]</scope>
</reference>
<gene>
    <name evidence="1" type="ORF">B296_00055055</name>
</gene>
<dbReference type="EMBL" id="AMZH03034164">
    <property type="protein sequence ID" value="RRT32041.1"/>
    <property type="molecule type" value="Genomic_DNA"/>
</dbReference>
<accession>A0A426WXR3</accession>
<evidence type="ECO:0000313" key="2">
    <source>
        <dbReference type="Proteomes" id="UP000287651"/>
    </source>
</evidence>
<proteinExistence type="predicted"/>
<sequence length="191" mass="21386">MVHQYDRHLFLCYELPEVWDGAGVVLAIWMVAAAIGRWREMGLVARQFEKSEISLKCSDTKVRKSEQEVNVVDQEQVDADDAPLFPCRQTTPSSITVAIVVNRPADHPLLPFLNDFFFLPQNRASVACSPCNRPSFICYYLPLHPRTVASLLLPTAQSTCASPHPCRCSSPSSLNHSYHCLCLFHVTTALP</sequence>
<dbReference type="Proteomes" id="UP000287651">
    <property type="component" value="Unassembled WGS sequence"/>
</dbReference>
<protein>
    <submittedName>
        <fullName evidence="1">Uncharacterized protein</fullName>
    </submittedName>
</protein>
<name>A0A426WXR3_ENSVE</name>
<dbReference type="AlphaFoldDB" id="A0A426WXR3"/>
<evidence type="ECO:0000313" key="1">
    <source>
        <dbReference type="EMBL" id="RRT32041.1"/>
    </source>
</evidence>